<dbReference type="GeneID" id="6081421"/>
<dbReference type="InParanoid" id="B0DP85"/>
<dbReference type="EMBL" id="DS547123">
    <property type="protein sequence ID" value="EDR03640.1"/>
    <property type="molecule type" value="Genomic_DNA"/>
</dbReference>
<dbReference type="Proteomes" id="UP000001194">
    <property type="component" value="Unassembled WGS sequence"/>
</dbReference>
<dbReference type="RefSeq" id="XP_001885788.1">
    <property type="nucleotide sequence ID" value="XM_001885753.1"/>
</dbReference>
<reference evidence="1 2" key="1">
    <citation type="journal article" date="2008" name="Nature">
        <title>The genome of Laccaria bicolor provides insights into mycorrhizal symbiosis.</title>
        <authorList>
            <person name="Martin F."/>
            <person name="Aerts A."/>
            <person name="Ahren D."/>
            <person name="Brun A."/>
            <person name="Danchin E.G.J."/>
            <person name="Duchaussoy F."/>
            <person name="Gibon J."/>
            <person name="Kohler A."/>
            <person name="Lindquist E."/>
            <person name="Pereda V."/>
            <person name="Salamov A."/>
            <person name="Shapiro H.J."/>
            <person name="Wuyts J."/>
            <person name="Blaudez D."/>
            <person name="Buee M."/>
            <person name="Brokstein P."/>
            <person name="Canbaeck B."/>
            <person name="Cohen D."/>
            <person name="Courty P.E."/>
            <person name="Coutinho P.M."/>
            <person name="Delaruelle C."/>
            <person name="Detter J.C."/>
            <person name="Deveau A."/>
            <person name="DiFazio S."/>
            <person name="Duplessis S."/>
            <person name="Fraissinet-Tachet L."/>
            <person name="Lucic E."/>
            <person name="Frey-Klett P."/>
            <person name="Fourrey C."/>
            <person name="Feussner I."/>
            <person name="Gay G."/>
            <person name="Grimwood J."/>
            <person name="Hoegger P.J."/>
            <person name="Jain P."/>
            <person name="Kilaru S."/>
            <person name="Labbe J."/>
            <person name="Lin Y.C."/>
            <person name="Legue V."/>
            <person name="Le Tacon F."/>
            <person name="Marmeisse R."/>
            <person name="Melayah D."/>
            <person name="Montanini B."/>
            <person name="Muratet M."/>
            <person name="Nehls U."/>
            <person name="Niculita-Hirzel H."/>
            <person name="Oudot-Le Secq M.P."/>
            <person name="Peter M."/>
            <person name="Quesneville H."/>
            <person name="Rajashekar B."/>
            <person name="Reich M."/>
            <person name="Rouhier N."/>
            <person name="Schmutz J."/>
            <person name="Yin T."/>
            <person name="Chalot M."/>
            <person name="Henrissat B."/>
            <person name="Kuees U."/>
            <person name="Lucas S."/>
            <person name="Van de Peer Y."/>
            <person name="Podila G.K."/>
            <person name="Polle A."/>
            <person name="Pukkila P.J."/>
            <person name="Richardson P.M."/>
            <person name="Rouze P."/>
            <person name="Sanders I.R."/>
            <person name="Stajich J.E."/>
            <person name="Tunlid A."/>
            <person name="Tuskan G."/>
            <person name="Grigoriev I.V."/>
        </authorList>
    </citation>
    <scope>NUCLEOTIDE SEQUENCE [LARGE SCALE GENOMIC DNA]</scope>
    <source>
        <strain evidence="2">S238N-H82 / ATCC MYA-4686</strain>
    </source>
</reference>
<sequence length="119" mass="13639">MSSEHRDRILNSPAIPAKDWGMLHRFFWSHHIHLNFLALLKSTQQLLRLYSQAFVVHNTLFAVAFSHLLGFQNLFYGVSRPVFWMDIVKAQWLGLRRVDVGEDGPGSRPIFPPVLSPGS</sequence>
<dbReference type="AlphaFoldDB" id="B0DP85"/>
<dbReference type="KEGG" id="lbc:LACBIDRAFT_307043"/>
<proteinExistence type="predicted"/>
<gene>
    <name evidence="1" type="ORF">LACBIDRAFT_307043</name>
</gene>
<organism evidence="2">
    <name type="scientific">Laccaria bicolor (strain S238N-H82 / ATCC MYA-4686)</name>
    <name type="common">Bicoloured deceiver</name>
    <name type="synonym">Laccaria laccata var. bicolor</name>
    <dbReference type="NCBI Taxonomy" id="486041"/>
    <lineage>
        <taxon>Eukaryota</taxon>
        <taxon>Fungi</taxon>
        <taxon>Dikarya</taxon>
        <taxon>Basidiomycota</taxon>
        <taxon>Agaricomycotina</taxon>
        <taxon>Agaricomycetes</taxon>
        <taxon>Agaricomycetidae</taxon>
        <taxon>Agaricales</taxon>
        <taxon>Agaricineae</taxon>
        <taxon>Hydnangiaceae</taxon>
        <taxon>Laccaria</taxon>
    </lineage>
</organism>
<dbReference type="HOGENOM" id="CLU_2061904_0_0_1"/>
<keyword evidence="2" id="KW-1185">Reference proteome</keyword>
<accession>B0DP85</accession>
<evidence type="ECO:0000313" key="2">
    <source>
        <dbReference type="Proteomes" id="UP000001194"/>
    </source>
</evidence>
<name>B0DP85_LACBS</name>
<protein>
    <submittedName>
        <fullName evidence="1">Predicted protein</fullName>
    </submittedName>
</protein>
<evidence type="ECO:0000313" key="1">
    <source>
        <dbReference type="EMBL" id="EDR03640.1"/>
    </source>
</evidence>